<gene>
    <name evidence="1" type="ORF">BaRGS_00004708</name>
</gene>
<keyword evidence="2" id="KW-1185">Reference proteome</keyword>
<reference evidence="1 2" key="1">
    <citation type="journal article" date="2023" name="Sci. Data">
        <title>Genome assembly of the Korean intertidal mud-creeper Batillaria attramentaria.</title>
        <authorList>
            <person name="Patra A.K."/>
            <person name="Ho P.T."/>
            <person name="Jun S."/>
            <person name="Lee S.J."/>
            <person name="Kim Y."/>
            <person name="Won Y.J."/>
        </authorList>
    </citation>
    <scope>NUCLEOTIDE SEQUENCE [LARGE SCALE GENOMIC DNA]</scope>
    <source>
        <strain evidence="1">Wonlab-2016</strain>
    </source>
</reference>
<accession>A0ABD0LXQ4</accession>
<feature type="non-terminal residue" evidence="1">
    <location>
        <position position="1"/>
    </location>
</feature>
<dbReference type="Proteomes" id="UP001519460">
    <property type="component" value="Unassembled WGS sequence"/>
</dbReference>
<sequence>YQLRISAPDIPRCVSRRPPYRLPLAPSRQAKIFNLCTILLRAIFRVGSPRPRQNFLPAYGCLKPDHNWKRCRGRHPQGLYNQGRALVSLSLLAKSEHGIEESRRGGPCRLNQSLCDVGGAWTREDASDNLN</sequence>
<dbReference type="EMBL" id="JACVVK020000017">
    <property type="protein sequence ID" value="KAK7503976.1"/>
    <property type="molecule type" value="Genomic_DNA"/>
</dbReference>
<dbReference type="AlphaFoldDB" id="A0ABD0LXQ4"/>
<organism evidence="1 2">
    <name type="scientific">Batillaria attramentaria</name>
    <dbReference type="NCBI Taxonomy" id="370345"/>
    <lineage>
        <taxon>Eukaryota</taxon>
        <taxon>Metazoa</taxon>
        <taxon>Spiralia</taxon>
        <taxon>Lophotrochozoa</taxon>
        <taxon>Mollusca</taxon>
        <taxon>Gastropoda</taxon>
        <taxon>Caenogastropoda</taxon>
        <taxon>Sorbeoconcha</taxon>
        <taxon>Cerithioidea</taxon>
        <taxon>Batillariidae</taxon>
        <taxon>Batillaria</taxon>
    </lineage>
</organism>
<proteinExistence type="predicted"/>
<comment type="caution">
    <text evidence="1">The sequence shown here is derived from an EMBL/GenBank/DDBJ whole genome shotgun (WGS) entry which is preliminary data.</text>
</comment>
<name>A0ABD0LXQ4_9CAEN</name>
<evidence type="ECO:0000313" key="2">
    <source>
        <dbReference type="Proteomes" id="UP001519460"/>
    </source>
</evidence>
<evidence type="ECO:0000313" key="1">
    <source>
        <dbReference type="EMBL" id="KAK7503976.1"/>
    </source>
</evidence>
<protein>
    <submittedName>
        <fullName evidence="1">Uncharacterized protein</fullName>
    </submittedName>
</protein>